<dbReference type="InterPro" id="IPR003673">
    <property type="entry name" value="CoA-Trfase_fam_III"/>
</dbReference>
<dbReference type="Pfam" id="PF02515">
    <property type="entry name" value="CoA_transf_3"/>
    <property type="match status" value="1"/>
</dbReference>
<reference evidence="2 3" key="1">
    <citation type="submission" date="2016-03" db="EMBL/GenBank/DDBJ databases">
        <title>Genome sequence of Providencia stuartii strain, isolated from the salivary glands of larval Lucilia sericata.</title>
        <authorList>
            <person name="Yuan Y."/>
            <person name="Zhang Y."/>
            <person name="Fu S."/>
            <person name="Crippen T.L."/>
            <person name="Visi D."/>
            <person name="Benbow M.E."/>
            <person name="Allen M."/>
            <person name="Tomberlin J.K."/>
            <person name="Sze S.-H."/>
            <person name="Tarone A.M."/>
        </authorList>
    </citation>
    <scope>NUCLEOTIDE SEQUENCE [LARGE SCALE GENOMIC DNA]</scope>
    <source>
        <strain evidence="2 3">Crippen</strain>
    </source>
</reference>
<dbReference type="InterPro" id="IPR044855">
    <property type="entry name" value="CoA-Trfase_III_dom3_sf"/>
</dbReference>
<proteinExistence type="predicted"/>
<evidence type="ECO:0000313" key="3">
    <source>
        <dbReference type="Proteomes" id="UP000179588"/>
    </source>
</evidence>
<evidence type="ECO:0000313" key="2">
    <source>
        <dbReference type="EMBL" id="OHT25409.1"/>
    </source>
</evidence>
<dbReference type="SUPFAM" id="SSF89796">
    <property type="entry name" value="CoA-transferase family III (CaiB/BaiF)"/>
    <property type="match status" value="1"/>
</dbReference>
<evidence type="ECO:0000256" key="1">
    <source>
        <dbReference type="ARBA" id="ARBA00022679"/>
    </source>
</evidence>
<gene>
    <name evidence="2" type="ORF">A3Q29_13965</name>
</gene>
<keyword evidence="1 2" id="KW-0808">Transferase</keyword>
<dbReference type="InterPro" id="IPR023606">
    <property type="entry name" value="CoA-Trfase_III_dom_1_sf"/>
</dbReference>
<dbReference type="Proteomes" id="UP000179588">
    <property type="component" value="Unassembled WGS sequence"/>
</dbReference>
<name>A0A1S1HSL6_PROST</name>
<dbReference type="PANTHER" id="PTHR48207">
    <property type="entry name" value="SUCCINATE--HYDROXYMETHYLGLUTARATE COA-TRANSFERASE"/>
    <property type="match status" value="1"/>
</dbReference>
<dbReference type="InterPro" id="IPR050483">
    <property type="entry name" value="CoA-transferase_III_domain"/>
</dbReference>
<sequence>MNKNNTKIQEFNPQTKGALQGIRVIDISRLVAGNMLSLQLGDAGADVIKIEPIKGDPLRAWKEEGDSYFWKVYARNKRSIALNVRDDEGKAILLELLKQTDVFIENYRPGTLEKMGLSPEVLHQHNPQLIIVRISGFGQTGPYAQQPGFGTLVEAMSGFAHRTGFADREPVLPPLALADMITGVYGANAVTTALFARFRQLSQGQVIDLSLLESIYSVLGPEAAIYEKTGLIKQRIGSASNTSAPRNVYCCRDGKYVALSGSTQTMALRFFDLIGHSEFADDPRFCDNSARVKNREQLDIIIADWFAQRNRAEALELVREAGVTVGPVYSIDDIVNDPHFIHRQVHLSVVDDDFGSLSMPNILPRYSSTPGVWRFPAPKLGEHSHEILSELGFDEQKISMLRQKGAIA</sequence>
<dbReference type="PANTHER" id="PTHR48207:SF3">
    <property type="entry name" value="SUCCINATE--HYDROXYMETHYLGLUTARATE COA-TRANSFERASE"/>
    <property type="match status" value="1"/>
</dbReference>
<protein>
    <submittedName>
        <fullName evidence="2">Acyl-CoA transferase</fullName>
    </submittedName>
</protein>
<comment type="caution">
    <text evidence="2">The sequence shown here is derived from an EMBL/GenBank/DDBJ whole genome shotgun (WGS) entry which is preliminary data.</text>
</comment>
<dbReference type="Gene3D" id="3.40.50.10540">
    <property type="entry name" value="Crotonobetainyl-coa:carnitine coa-transferase, domain 1"/>
    <property type="match status" value="1"/>
</dbReference>
<keyword evidence="3" id="KW-1185">Reference proteome</keyword>
<dbReference type="AlphaFoldDB" id="A0A1S1HSL6"/>
<dbReference type="EMBL" id="LVIE01000035">
    <property type="protein sequence ID" value="OHT25409.1"/>
    <property type="molecule type" value="Genomic_DNA"/>
</dbReference>
<organism evidence="2 3">
    <name type="scientific">Providencia stuartii</name>
    <dbReference type="NCBI Taxonomy" id="588"/>
    <lineage>
        <taxon>Bacteria</taxon>
        <taxon>Pseudomonadati</taxon>
        <taxon>Pseudomonadota</taxon>
        <taxon>Gammaproteobacteria</taxon>
        <taxon>Enterobacterales</taxon>
        <taxon>Morganellaceae</taxon>
        <taxon>Providencia</taxon>
    </lineage>
</organism>
<dbReference type="Gene3D" id="3.30.1540.10">
    <property type="entry name" value="formyl-coa transferase, domain 3"/>
    <property type="match status" value="1"/>
</dbReference>
<accession>A0A1S1HSL6</accession>
<dbReference type="GO" id="GO:0008410">
    <property type="term" value="F:CoA-transferase activity"/>
    <property type="evidence" value="ECO:0007669"/>
    <property type="project" value="TreeGrafter"/>
</dbReference>